<accession>A0AAN1MNJ2</accession>
<evidence type="ECO:0000313" key="2">
    <source>
        <dbReference type="EMBL" id="EIM95110.1"/>
    </source>
</evidence>
<protein>
    <submittedName>
        <fullName evidence="1 2">Alpha/beta hydrolase</fullName>
    </submittedName>
</protein>
<dbReference type="Proteomes" id="UP000004980">
    <property type="component" value="Unassembled WGS sequence"/>
</dbReference>
<dbReference type="KEGG" id="phs:C2L64_35920"/>
<evidence type="ECO:0000313" key="4">
    <source>
        <dbReference type="Proteomes" id="UP000236649"/>
    </source>
</evidence>
<dbReference type="Proteomes" id="UP000236649">
    <property type="component" value="Chromosome 3"/>
</dbReference>
<dbReference type="EMBL" id="AKAU01000256">
    <property type="protein sequence ID" value="EIM95110.1"/>
    <property type="molecule type" value="Genomic_DNA"/>
</dbReference>
<sequence>MEKTTPVRFDVAALRTQVRGLIGWIMREASTTKRAPVIPLKSSCAIAGQWRRSGTVPDPCHALVGSEQCDGTELCIDDPVDVAHLEAHEANWVANLALNEASIFQILQEVGARGVAVLAKILCSRCAESLITGDYSGATVSFVDYWGSCARVPFPAGIDSADAADVQSLD</sequence>
<dbReference type="RefSeq" id="WP_009770004.1">
    <property type="nucleotide sequence ID" value="NZ_AKAU01000256.1"/>
</dbReference>
<evidence type="ECO:0000313" key="3">
    <source>
        <dbReference type="Proteomes" id="UP000004980"/>
    </source>
</evidence>
<gene>
    <name evidence="1" type="ORF">C2L64_35920</name>
    <name evidence="2" type="ORF">WQE_41059</name>
</gene>
<keyword evidence="3" id="KW-1185">Reference proteome</keyword>
<dbReference type="GO" id="GO:0016787">
    <property type="term" value="F:hydrolase activity"/>
    <property type="evidence" value="ECO:0007669"/>
    <property type="project" value="UniProtKB-KW"/>
</dbReference>
<dbReference type="GeneID" id="55533689"/>
<keyword evidence="1" id="KW-0378">Hydrolase</keyword>
<dbReference type="AlphaFoldDB" id="A0AAN1MNJ2"/>
<dbReference type="EMBL" id="CP026107">
    <property type="protein sequence ID" value="AUT73720.1"/>
    <property type="molecule type" value="Genomic_DNA"/>
</dbReference>
<name>A0AAN1MNJ2_9BURK</name>
<organism evidence="1 4">
    <name type="scientific">Paraburkholderia hospita</name>
    <dbReference type="NCBI Taxonomy" id="169430"/>
    <lineage>
        <taxon>Bacteria</taxon>
        <taxon>Pseudomonadati</taxon>
        <taxon>Pseudomonadota</taxon>
        <taxon>Betaproteobacteria</taxon>
        <taxon>Burkholderiales</taxon>
        <taxon>Burkholderiaceae</taxon>
        <taxon>Paraburkholderia</taxon>
    </lineage>
</organism>
<evidence type="ECO:0000313" key="1">
    <source>
        <dbReference type="EMBL" id="AUT73720.1"/>
    </source>
</evidence>
<reference evidence="1 4" key="2">
    <citation type="submission" date="2018-01" db="EMBL/GenBank/DDBJ databases">
        <title>Species boundaries and ecological features among Paraburkholderia terrae DSMZ17804T, P. hospita DSMZ17164T and P. caribensis DSMZ13236T.</title>
        <authorList>
            <person name="Pratama A.A."/>
        </authorList>
    </citation>
    <scope>NUCLEOTIDE SEQUENCE [LARGE SCALE GENOMIC DNA]</scope>
    <source>
        <strain evidence="1 4">DSM 17164</strain>
    </source>
</reference>
<proteinExistence type="predicted"/>
<reference evidence="2 3" key="1">
    <citation type="journal article" date="2012" name="J. Bacteriol.">
        <title>Draft Genome Sequence of the Soil Bacterium Burkholderia terrae Strain BS001, Which Interacts with Fungal Surface Structures.</title>
        <authorList>
            <person name="Nazir R."/>
            <person name="Hansen M.A."/>
            <person name="Sorensen S."/>
            <person name="van Elsas J.D."/>
        </authorList>
    </citation>
    <scope>NUCLEOTIDE SEQUENCE [LARGE SCALE GENOMIC DNA]</scope>
    <source>
        <strain evidence="2 3">BS001</strain>
    </source>
</reference>